<dbReference type="STRING" id="1912795.BK816_08615"/>
<evidence type="ECO:0000313" key="1">
    <source>
        <dbReference type="EMBL" id="AOZ73329.1"/>
    </source>
</evidence>
<evidence type="ECO:0000313" key="2">
    <source>
        <dbReference type="Proteomes" id="UP000176288"/>
    </source>
</evidence>
<dbReference type="EMBL" id="CP017812">
    <property type="protein sequence ID" value="AOZ73329.1"/>
    <property type="molecule type" value="Genomic_DNA"/>
</dbReference>
<gene>
    <name evidence="1" type="ORF">BK816_08615</name>
</gene>
<sequence length="208" mass="22862">MTENRRPRRPAMLDPEVAEQIPGDEDPAITTTTAQTAARALLGWSDQEFGQEQVADLVDVIKTQGVDFAAALWSRSGYLTLPGQLWRLYLLNEWYSRDRKVLTERYEAGVKIAQAKGLDVPSNFLTRHFATLAELFAGEGCENLPGLLKNSAILLRIFAAGNADAQWIESDADELAALVTRRSEALLKTADEFAQGAKAAANPEFVNP</sequence>
<dbReference type="Proteomes" id="UP000176288">
    <property type="component" value="Chromosome"/>
</dbReference>
<reference evidence="1 2" key="1">
    <citation type="submission" date="2016-10" db="EMBL/GenBank/DDBJ databases">
        <title>Actinomyces aegypiusis sp. nov., isolated from the Aegypius monachus in Qinghai Tibet Plateau China.</title>
        <authorList>
            <person name="Wang Y."/>
        </authorList>
    </citation>
    <scope>NUCLEOTIDE SEQUENCE [LARGE SCALE GENOMIC DNA]</scope>
    <source>
        <strain evidence="1 2">VUL4_3</strain>
    </source>
</reference>
<dbReference type="OrthoDB" id="5188280at2"/>
<dbReference type="KEGG" id="avu:BK816_08615"/>
<name>A0A1D9MMB2_9ACTO</name>
<organism evidence="1 2">
    <name type="scientific">Boudabousia tangfeifanii</name>
    <dbReference type="NCBI Taxonomy" id="1912795"/>
    <lineage>
        <taxon>Bacteria</taxon>
        <taxon>Bacillati</taxon>
        <taxon>Actinomycetota</taxon>
        <taxon>Actinomycetes</taxon>
        <taxon>Actinomycetales</taxon>
        <taxon>Actinomycetaceae</taxon>
        <taxon>Boudabousia</taxon>
    </lineage>
</organism>
<keyword evidence="2" id="KW-1185">Reference proteome</keyword>
<dbReference type="AlphaFoldDB" id="A0A1D9MMB2"/>
<protein>
    <submittedName>
        <fullName evidence="1">Uncharacterized protein</fullName>
    </submittedName>
</protein>
<dbReference type="RefSeq" id="WP_071164792.1">
    <property type="nucleotide sequence ID" value="NZ_CP017812.1"/>
</dbReference>
<accession>A0A1D9MMB2</accession>
<proteinExistence type="predicted"/>